<sequence>MPFSDDLLDPLLVVAHAIANYSNRSSIDEYCEKYVKPEDVVGVKEMKSSDEKLSEDEYTTSDDEEIAKKKIFRHILCPAYSLRKLSCVVHDVQLQEN</sequence>
<name>A0A9D3ZMQ1_9ROSI</name>
<accession>A0A9D3ZMQ1</accession>
<dbReference type="AlphaFoldDB" id="A0A9D3ZMQ1"/>
<dbReference type="OrthoDB" id="1000565at2759"/>
<keyword evidence="2" id="KW-1185">Reference proteome</keyword>
<evidence type="ECO:0000313" key="2">
    <source>
        <dbReference type="Proteomes" id="UP000828251"/>
    </source>
</evidence>
<dbReference type="EMBL" id="JAIQCV010000011">
    <property type="protein sequence ID" value="KAH1047733.1"/>
    <property type="molecule type" value="Genomic_DNA"/>
</dbReference>
<gene>
    <name evidence="1" type="ORF">J1N35_038517</name>
</gene>
<proteinExistence type="predicted"/>
<comment type="caution">
    <text evidence="1">The sequence shown here is derived from an EMBL/GenBank/DDBJ whole genome shotgun (WGS) entry which is preliminary data.</text>
</comment>
<dbReference type="Proteomes" id="UP000828251">
    <property type="component" value="Unassembled WGS sequence"/>
</dbReference>
<evidence type="ECO:0000313" key="1">
    <source>
        <dbReference type="EMBL" id="KAH1047733.1"/>
    </source>
</evidence>
<reference evidence="1 2" key="1">
    <citation type="journal article" date="2021" name="Plant Biotechnol. J.">
        <title>Multi-omics assisted identification of the key and species-specific regulatory components of drought-tolerant mechanisms in Gossypium stocksii.</title>
        <authorList>
            <person name="Yu D."/>
            <person name="Ke L."/>
            <person name="Zhang D."/>
            <person name="Wu Y."/>
            <person name="Sun Y."/>
            <person name="Mei J."/>
            <person name="Sun J."/>
            <person name="Sun Y."/>
        </authorList>
    </citation>
    <scope>NUCLEOTIDE SEQUENCE [LARGE SCALE GENOMIC DNA]</scope>
    <source>
        <strain evidence="2">cv. E1</strain>
        <tissue evidence="1">Leaf</tissue>
    </source>
</reference>
<protein>
    <submittedName>
        <fullName evidence="1">Uncharacterized protein</fullName>
    </submittedName>
</protein>
<organism evidence="1 2">
    <name type="scientific">Gossypium stocksii</name>
    <dbReference type="NCBI Taxonomy" id="47602"/>
    <lineage>
        <taxon>Eukaryota</taxon>
        <taxon>Viridiplantae</taxon>
        <taxon>Streptophyta</taxon>
        <taxon>Embryophyta</taxon>
        <taxon>Tracheophyta</taxon>
        <taxon>Spermatophyta</taxon>
        <taxon>Magnoliopsida</taxon>
        <taxon>eudicotyledons</taxon>
        <taxon>Gunneridae</taxon>
        <taxon>Pentapetalae</taxon>
        <taxon>rosids</taxon>
        <taxon>malvids</taxon>
        <taxon>Malvales</taxon>
        <taxon>Malvaceae</taxon>
        <taxon>Malvoideae</taxon>
        <taxon>Gossypium</taxon>
    </lineage>
</organism>